<dbReference type="RefSeq" id="WP_301143548.1">
    <property type="nucleotide sequence ID" value="NZ_JAUHQA010000001.1"/>
</dbReference>
<dbReference type="InterPro" id="IPR046373">
    <property type="entry name" value="Acyl-CoA_Oxase/DH_mid-dom_sf"/>
</dbReference>
<gene>
    <name evidence="10" type="ORF">QQX02_12800</name>
</gene>
<keyword evidence="3" id="KW-0285">Flavoprotein</keyword>
<dbReference type="InterPro" id="IPR036250">
    <property type="entry name" value="AcylCo_DH-like_C"/>
</dbReference>
<dbReference type="InterPro" id="IPR009100">
    <property type="entry name" value="AcylCoA_DH/oxidase_NM_dom_sf"/>
</dbReference>
<sequence length="659" mass="71837">MTLTHPERSTTASAPTTTDGPGTERLTTLGAQLRTALDGDFAEDRARMRATFPAEDLLRDPELDVEASREWTLNRLLSLNGQGFGSAGVPTTANAGSDPRGAVLTFEMLSHGDLSVTIKSGVQFGLFGGAVTNLGTEWHHETFLPDITSMKLLGGFAMTELGHGSDVASLETTITYLPDSEEFEVHSPTPGATKAYIGNAAKDGTMAAVFGQLVVGGRSHGVHVVLVPLRDDDGNDLPGINTGDHGHKGGLLGVDNGTIRFDHVRVPRRMLLNRYGGVDESGTYVSPIDNQNRRFFTMLGTLVRGRVCVGGGGGIAARRGLSIATRHALRRRQFPAAGRPDGVLLLDYLVHQKRLLPRIARSYALGFAQNLLIEALVHVQGGDESTEEDQRSLETHAAGLKAVQTWFANESIQEAREACGGAGYMSENQLVEMRRDVDIFATFEGDNTVLMQLVTKSLLTDYRKEWGELDRTGVVQATARVAGESVLEATSAGIMLGRLADAVRRRPEETTLVDRRWHALMFEQRTRHSLESLAMRMRAAAKSKGDEFESFNALGDHVQFVARAYMEEWILSAFVDALETVEPGESRDVLERVCSLYALQSIHDTRAWFMEHNRISSGRSKAIGAQINELCRELRPHALPLVEGMGIPEGWLGAALLDD</sequence>
<dbReference type="PANTHER" id="PTHR10909">
    <property type="entry name" value="ELECTRON TRANSPORT OXIDOREDUCTASE"/>
    <property type="match status" value="1"/>
</dbReference>
<accession>A0ABT8GLI9</accession>
<feature type="region of interest" description="Disordered" evidence="6">
    <location>
        <begin position="1"/>
        <end position="25"/>
    </location>
</feature>
<comment type="similarity">
    <text evidence="2">Belongs to the acyl-CoA oxidase family.</text>
</comment>
<evidence type="ECO:0000256" key="2">
    <source>
        <dbReference type="ARBA" id="ARBA00006288"/>
    </source>
</evidence>
<evidence type="ECO:0000259" key="9">
    <source>
        <dbReference type="Pfam" id="PF22924"/>
    </source>
</evidence>
<dbReference type="Gene3D" id="1.20.140.10">
    <property type="entry name" value="Butyryl-CoA Dehydrogenase, subunit A, domain 3"/>
    <property type="match status" value="2"/>
</dbReference>
<dbReference type="EMBL" id="JAUHQA010000001">
    <property type="protein sequence ID" value="MDN4481801.1"/>
    <property type="molecule type" value="Genomic_DNA"/>
</dbReference>
<organism evidence="10 11">
    <name type="scientific">Demequina muriae</name>
    <dbReference type="NCBI Taxonomy" id="3051664"/>
    <lineage>
        <taxon>Bacteria</taxon>
        <taxon>Bacillati</taxon>
        <taxon>Actinomycetota</taxon>
        <taxon>Actinomycetes</taxon>
        <taxon>Micrococcales</taxon>
        <taxon>Demequinaceae</taxon>
        <taxon>Demequina</taxon>
    </lineage>
</organism>
<evidence type="ECO:0000259" key="7">
    <source>
        <dbReference type="Pfam" id="PF01756"/>
    </source>
</evidence>
<feature type="compositionally biased region" description="Polar residues" evidence="6">
    <location>
        <begin position="9"/>
        <end position="25"/>
    </location>
</feature>
<proteinExistence type="inferred from homology"/>
<dbReference type="InterPro" id="IPR002655">
    <property type="entry name" value="Acyl-CoA_oxidase_C"/>
</dbReference>
<evidence type="ECO:0000259" key="8">
    <source>
        <dbReference type="Pfam" id="PF02770"/>
    </source>
</evidence>
<dbReference type="InterPro" id="IPR006091">
    <property type="entry name" value="Acyl-CoA_Oxase/DH_mid-dom"/>
</dbReference>
<dbReference type="Proteomes" id="UP001172708">
    <property type="component" value="Unassembled WGS sequence"/>
</dbReference>
<dbReference type="Pfam" id="PF01756">
    <property type="entry name" value="ACOX"/>
    <property type="match status" value="1"/>
</dbReference>
<evidence type="ECO:0000313" key="11">
    <source>
        <dbReference type="Proteomes" id="UP001172708"/>
    </source>
</evidence>
<keyword evidence="5" id="KW-0560">Oxidoreductase</keyword>
<comment type="caution">
    <text evidence="10">The sequence shown here is derived from an EMBL/GenBank/DDBJ whole genome shotgun (WGS) entry which is preliminary data.</text>
</comment>
<dbReference type="SUPFAM" id="SSF47203">
    <property type="entry name" value="Acyl-CoA dehydrogenase C-terminal domain-like"/>
    <property type="match status" value="2"/>
</dbReference>
<evidence type="ECO:0000256" key="1">
    <source>
        <dbReference type="ARBA" id="ARBA00001974"/>
    </source>
</evidence>
<dbReference type="SUPFAM" id="SSF56645">
    <property type="entry name" value="Acyl-CoA dehydrogenase NM domain-like"/>
    <property type="match status" value="1"/>
</dbReference>
<reference evidence="10" key="1">
    <citation type="submission" date="2023-06" db="EMBL/GenBank/DDBJ databases">
        <title>Egi l300058.</title>
        <authorList>
            <person name="Gao L."/>
            <person name="Fang B.-Z."/>
            <person name="Li W.-J."/>
        </authorList>
    </citation>
    <scope>NUCLEOTIDE SEQUENCE</scope>
    <source>
        <strain evidence="10">EGI L300058</strain>
    </source>
</reference>
<evidence type="ECO:0000256" key="6">
    <source>
        <dbReference type="SAM" id="MobiDB-lite"/>
    </source>
</evidence>
<feature type="domain" description="Acyl-CoA oxidase C-terminal" evidence="7">
    <location>
        <begin position="521"/>
        <end position="656"/>
    </location>
</feature>
<dbReference type="InterPro" id="IPR012258">
    <property type="entry name" value="Acyl-CoA_oxidase"/>
</dbReference>
<evidence type="ECO:0000256" key="4">
    <source>
        <dbReference type="ARBA" id="ARBA00022827"/>
    </source>
</evidence>
<dbReference type="PIRSF" id="PIRSF000168">
    <property type="entry name" value="Acyl-CoA_oxidase"/>
    <property type="match status" value="1"/>
</dbReference>
<name>A0ABT8GLI9_9MICO</name>
<keyword evidence="4" id="KW-0274">FAD</keyword>
<feature type="domain" description="Acyl-CoA oxidase/dehydrogenase middle" evidence="8">
    <location>
        <begin position="155"/>
        <end position="264"/>
    </location>
</feature>
<comment type="cofactor">
    <cofactor evidence="1">
        <name>FAD</name>
        <dbReference type="ChEBI" id="CHEBI:57692"/>
    </cofactor>
</comment>
<dbReference type="Pfam" id="PF02770">
    <property type="entry name" value="Acyl-CoA_dh_M"/>
    <property type="match status" value="1"/>
</dbReference>
<dbReference type="Pfam" id="PF22924">
    <property type="entry name" value="ACOX_C_alpha1"/>
    <property type="match status" value="1"/>
</dbReference>
<keyword evidence="11" id="KW-1185">Reference proteome</keyword>
<protein>
    <submittedName>
        <fullName evidence="10">Acyl-CoA dehydrogenase</fullName>
    </submittedName>
</protein>
<feature type="domain" description="Acyl-CoA oxidase C-alpha1" evidence="9">
    <location>
        <begin position="300"/>
        <end position="459"/>
    </location>
</feature>
<dbReference type="InterPro" id="IPR055060">
    <property type="entry name" value="ACOX_C_alpha1"/>
</dbReference>
<dbReference type="Gene3D" id="2.40.110.10">
    <property type="entry name" value="Butyryl-CoA Dehydrogenase, subunit A, domain 2"/>
    <property type="match status" value="1"/>
</dbReference>
<evidence type="ECO:0000256" key="3">
    <source>
        <dbReference type="ARBA" id="ARBA00022630"/>
    </source>
</evidence>
<evidence type="ECO:0000256" key="5">
    <source>
        <dbReference type="ARBA" id="ARBA00023002"/>
    </source>
</evidence>
<evidence type="ECO:0000313" key="10">
    <source>
        <dbReference type="EMBL" id="MDN4481801.1"/>
    </source>
</evidence>